<evidence type="ECO:0000256" key="1">
    <source>
        <dbReference type="SAM" id="MobiDB-lite"/>
    </source>
</evidence>
<feature type="compositionally biased region" description="Basic residues" evidence="1">
    <location>
        <begin position="219"/>
        <end position="228"/>
    </location>
</feature>
<reference evidence="2" key="1">
    <citation type="submission" date="2023-06" db="EMBL/GenBank/DDBJ databases">
        <authorList>
            <consortium name="Lawrence Berkeley National Laboratory"/>
            <person name="Ahrendt S."/>
            <person name="Sahu N."/>
            <person name="Indic B."/>
            <person name="Wong-Bajracharya J."/>
            <person name="Merenyi Z."/>
            <person name="Ke H.-M."/>
            <person name="Monk M."/>
            <person name="Kocsube S."/>
            <person name="Drula E."/>
            <person name="Lipzen A."/>
            <person name="Balint B."/>
            <person name="Henrissat B."/>
            <person name="Andreopoulos B."/>
            <person name="Martin F.M."/>
            <person name="Harder C.B."/>
            <person name="Rigling D."/>
            <person name="Ford K.L."/>
            <person name="Foster G.D."/>
            <person name="Pangilinan J."/>
            <person name="Papanicolaou A."/>
            <person name="Barry K."/>
            <person name="LaButti K."/>
            <person name="Viragh M."/>
            <person name="Koriabine M."/>
            <person name="Yan M."/>
            <person name="Riley R."/>
            <person name="Champramary S."/>
            <person name="Plett K.L."/>
            <person name="Tsai I.J."/>
            <person name="Slot J."/>
            <person name="Sipos G."/>
            <person name="Plett J."/>
            <person name="Nagy L.G."/>
            <person name="Grigoriev I.V."/>
        </authorList>
    </citation>
    <scope>NUCLEOTIDE SEQUENCE</scope>
    <source>
        <strain evidence="2">FPL87.14</strain>
    </source>
</reference>
<evidence type="ECO:0000313" key="3">
    <source>
        <dbReference type="Proteomes" id="UP001175226"/>
    </source>
</evidence>
<dbReference type="EMBL" id="JAUEPT010000119">
    <property type="protein sequence ID" value="KAK0431224.1"/>
    <property type="molecule type" value="Genomic_DNA"/>
</dbReference>
<organism evidence="2 3">
    <name type="scientific">Armillaria borealis</name>
    <dbReference type="NCBI Taxonomy" id="47425"/>
    <lineage>
        <taxon>Eukaryota</taxon>
        <taxon>Fungi</taxon>
        <taxon>Dikarya</taxon>
        <taxon>Basidiomycota</taxon>
        <taxon>Agaricomycotina</taxon>
        <taxon>Agaricomycetes</taxon>
        <taxon>Agaricomycetidae</taxon>
        <taxon>Agaricales</taxon>
        <taxon>Marasmiineae</taxon>
        <taxon>Physalacriaceae</taxon>
        <taxon>Armillaria</taxon>
    </lineage>
</organism>
<feature type="compositionally biased region" description="Basic and acidic residues" evidence="1">
    <location>
        <begin position="229"/>
        <end position="272"/>
    </location>
</feature>
<name>A0AA39MEX0_9AGAR</name>
<evidence type="ECO:0000313" key="2">
    <source>
        <dbReference type="EMBL" id="KAK0431224.1"/>
    </source>
</evidence>
<accession>A0AA39MEX0</accession>
<keyword evidence="3" id="KW-1185">Reference proteome</keyword>
<feature type="region of interest" description="Disordered" evidence="1">
    <location>
        <begin position="219"/>
        <end position="272"/>
    </location>
</feature>
<dbReference type="Proteomes" id="UP001175226">
    <property type="component" value="Unassembled WGS sequence"/>
</dbReference>
<protein>
    <submittedName>
        <fullName evidence="2">Uncharacterized protein</fullName>
    </submittedName>
</protein>
<proteinExistence type="predicted"/>
<sequence length="272" mass="30694">MKNEWKKVIHQFKQQHQRKVGKGNFTELFGQAYKSVFDPETIKAVFQMKPSEPTSIKGAFPLLQPSPVRAVMAAFHHYKPTAVDLDPETYTAASLHSLSTQSAGPPPVEAFPTYFGSSSRASLSDWSNRDPNIDLSLYTPSKQMHMMTDALSLTSSGSFLVQPDIRITSRYTIAPPVLEGPPDLCQPDWSKAMIQNMFVEKQSISLNTKENKKLKNNTKVSMKSKGRHLTGDEFRTEVEDAEKAKKKKETDKKKKKNVRETAKNVREELETC</sequence>
<comment type="caution">
    <text evidence="2">The sequence shown here is derived from an EMBL/GenBank/DDBJ whole genome shotgun (WGS) entry which is preliminary data.</text>
</comment>
<gene>
    <name evidence="2" type="ORF">EV421DRAFT_1743282</name>
</gene>
<dbReference type="AlphaFoldDB" id="A0AA39MEX0"/>